<evidence type="ECO:0000256" key="9">
    <source>
        <dbReference type="ARBA" id="ARBA00023136"/>
    </source>
</evidence>
<dbReference type="InterPro" id="IPR050107">
    <property type="entry name" value="ABC_carbohydrate_import_ATPase"/>
</dbReference>
<dbReference type="SUPFAM" id="SSF52540">
    <property type="entry name" value="P-loop containing nucleoside triphosphate hydrolases"/>
    <property type="match status" value="2"/>
</dbReference>
<keyword evidence="6" id="KW-0547">Nucleotide-binding</keyword>
<dbReference type="GO" id="GO:0005886">
    <property type="term" value="C:plasma membrane"/>
    <property type="evidence" value="ECO:0007669"/>
    <property type="project" value="UniProtKB-SubCell"/>
</dbReference>
<keyword evidence="9" id="KW-0472">Membrane</keyword>
<dbReference type="InterPro" id="IPR017871">
    <property type="entry name" value="ABC_transporter-like_CS"/>
</dbReference>
<dbReference type="CDD" id="cd03215">
    <property type="entry name" value="ABC_Carb_Monos_II"/>
    <property type="match status" value="1"/>
</dbReference>
<proteinExistence type="predicted"/>
<accession>A0A7U9TI52</accession>
<evidence type="ECO:0000256" key="6">
    <source>
        <dbReference type="ARBA" id="ARBA00022741"/>
    </source>
</evidence>
<dbReference type="PANTHER" id="PTHR43790">
    <property type="entry name" value="CARBOHYDRATE TRANSPORT ATP-BINDING PROTEIN MG119-RELATED"/>
    <property type="match status" value="1"/>
</dbReference>
<keyword evidence="5" id="KW-0677">Repeat</keyword>
<keyword evidence="12" id="KW-1185">Reference proteome</keyword>
<name>A0A7U9TI52_9MOLU</name>
<comment type="subcellular location">
    <subcellularLocation>
        <location evidence="1">Cell membrane</location>
        <topology evidence="1">Peripheral membrane protein</topology>
    </subcellularLocation>
</comment>
<dbReference type="KEGG" id="manr:MPAN_016130"/>
<organism evidence="11 12">
    <name type="scientific">Mariniplasma anaerobium</name>
    <dbReference type="NCBI Taxonomy" id="2735436"/>
    <lineage>
        <taxon>Bacteria</taxon>
        <taxon>Bacillati</taxon>
        <taxon>Mycoplasmatota</taxon>
        <taxon>Mollicutes</taxon>
        <taxon>Acholeplasmatales</taxon>
        <taxon>Acholeplasmataceae</taxon>
        <taxon>Mariniplasma</taxon>
    </lineage>
</organism>
<evidence type="ECO:0000259" key="10">
    <source>
        <dbReference type="PROSITE" id="PS50893"/>
    </source>
</evidence>
<evidence type="ECO:0000313" key="11">
    <source>
        <dbReference type="EMBL" id="BCR36720.1"/>
    </source>
</evidence>
<dbReference type="Gene3D" id="3.40.50.300">
    <property type="entry name" value="P-loop containing nucleotide triphosphate hydrolases"/>
    <property type="match status" value="2"/>
</dbReference>
<dbReference type="CDD" id="cd03216">
    <property type="entry name" value="ABC_Carb_Monos_I"/>
    <property type="match status" value="1"/>
</dbReference>
<dbReference type="EMBL" id="AP024412">
    <property type="protein sequence ID" value="BCR36720.1"/>
    <property type="molecule type" value="Genomic_DNA"/>
</dbReference>
<dbReference type="PROSITE" id="PS50893">
    <property type="entry name" value="ABC_TRANSPORTER_2"/>
    <property type="match status" value="2"/>
</dbReference>
<dbReference type="SMART" id="SM00382">
    <property type="entry name" value="AAA"/>
    <property type="match status" value="2"/>
</dbReference>
<dbReference type="PANTHER" id="PTHR43790:SF3">
    <property type="entry name" value="D-ALLOSE IMPORT ATP-BINDING PROTEIN ALSA-RELATED"/>
    <property type="match status" value="1"/>
</dbReference>
<gene>
    <name evidence="11" type="primary">rbsA</name>
    <name evidence="11" type="ORF">MPAN_016130</name>
</gene>
<dbReference type="Pfam" id="PF00005">
    <property type="entry name" value="ABC_tran"/>
    <property type="match status" value="2"/>
</dbReference>
<feature type="domain" description="ABC transporter" evidence="10">
    <location>
        <begin position="249"/>
        <end position="492"/>
    </location>
</feature>
<keyword evidence="4" id="KW-0762">Sugar transport</keyword>
<dbReference type="AlphaFoldDB" id="A0A7U9TI52"/>
<evidence type="ECO:0000256" key="7">
    <source>
        <dbReference type="ARBA" id="ARBA00022840"/>
    </source>
</evidence>
<dbReference type="InterPro" id="IPR003593">
    <property type="entry name" value="AAA+_ATPase"/>
</dbReference>
<dbReference type="InterPro" id="IPR027417">
    <property type="entry name" value="P-loop_NTPase"/>
</dbReference>
<keyword evidence="8" id="KW-1278">Translocase</keyword>
<evidence type="ECO:0000256" key="5">
    <source>
        <dbReference type="ARBA" id="ARBA00022737"/>
    </source>
</evidence>
<evidence type="ECO:0000256" key="3">
    <source>
        <dbReference type="ARBA" id="ARBA00022475"/>
    </source>
</evidence>
<dbReference type="Proteomes" id="UP000620133">
    <property type="component" value="Chromosome"/>
</dbReference>
<evidence type="ECO:0000256" key="8">
    <source>
        <dbReference type="ARBA" id="ARBA00022967"/>
    </source>
</evidence>
<evidence type="ECO:0000256" key="2">
    <source>
        <dbReference type="ARBA" id="ARBA00022448"/>
    </source>
</evidence>
<evidence type="ECO:0000313" key="12">
    <source>
        <dbReference type="Proteomes" id="UP000620133"/>
    </source>
</evidence>
<evidence type="ECO:0000256" key="1">
    <source>
        <dbReference type="ARBA" id="ARBA00004202"/>
    </source>
</evidence>
<feature type="domain" description="ABC transporter" evidence="10">
    <location>
        <begin position="6"/>
        <end position="239"/>
    </location>
</feature>
<keyword evidence="7 11" id="KW-0067">ATP-binding</keyword>
<dbReference type="GO" id="GO:0005524">
    <property type="term" value="F:ATP binding"/>
    <property type="evidence" value="ECO:0007669"/>
    <property type="project" value="UniProtKB-KW"/>
</dbReference>
<keyword evidence="3" id="KW-1003">Cell membrane</keyword>
<evidence type="ECO:0000256" key="4">
    <source>
        <dbReference type="ARBA" id="ARBA00022597"/>
    </source>
</evidence>
<dbReference type="FunFam" id="3.40.50.300:FF:000127">
    <property type="entry name" value="Ribose import ATP-binding protein RbsA"/>
    <property type="match status" value="1"/>
</dbReference>
<dbReference type="InterPro" id="IPR003439">
    <property type="entry name" value="ABC_transporter-like_ATP-bd"/>
</dbReference>
<dbReference type="PROSITE" id="PS00211">
    <property type="entry name" value="ABC_TRANSPORTER_1"/>
    <property type="match status" value="1"/>
</dbReference>
<dbReference type="GO" id="GO:0016887">
    <property type="term" value="F:ATP hydrolysis activity"/>
    <property type="evidence" value="ECO:0007669"/>
    <property type="project" value="InterPro"/>
</dbReference>
<reference evidence="11" key="1">
    <citation type="submission" date="2021-01" db="EMBL/GenBank/DDBJ databases">
        <title>Draft genome sequence of Acholeplasmataceae bacterium strain Mahy22.</title>
        <authorList>
            <person name="Watanabe M."/>
            <person name="Kojima H."/>
            <person name="Fukui M."/>
        </authorList>
    </citation>
    <scope>NUCLEOTIDE SEQUENCE</scope>
    <source>
        <strain evidence="11">Mahy22</strain>
    </source>
</reference>
<protein>
    <submittedName>
        <fullName evidence="11">Ribose import ATP-binding protein RbsA</fullName>
    </submittedName>
</protein>
<keyword evidence="2" id="KW-0813">Transport</keyword>
<dbReference type="RefSeq" id="WP_176239361.1">
    <property type="nucleotide sequence ID" value="NZ_AP024412.1"/>
</dbReference>
<sequence length="492" mass="54779">MNIPILEMNNIVKSYPGVIALNKVSLNFFEGEVHAIVGENGAGKSTLIKVISGAVHPESGSIVYQGIEYSHLSLYEAKMKGIEVVYQEFSLIESLSVAENIFLGDKVGNFFSFKNIVAQAEVLFRKYNIDIDVRQKVSELSPAQMQLTEIVKAVSKSAKVLVLDEPSAPLSIAETNKMYEIIKEVKKNGTTIIYISHRLEEIFKISDRVTVLRDGILISTLPIIEVTRKKMIEMMVGRKVREDYPIRKIKYDDIALEVKNMSGNGVKDISFSLRKGEILGVAGLMGSGRTEMAMAIYGGAKKDKGEIFINGEKVLINSPHRAIYYGMGLIPEDRKRTGCFLEKTIQFNLSIASIRNLSNGFFVDKKREIKQSKYYSDLLNIKTPSLNQVVRNLSGGNQQKVVVGKTLGAQSRIIIFDEPTRGIDVGAKMEIYELMNQLADEGNSILMISSDLVELIGMSDRIMVLSEGKLMGELYRKDFSQTKIIDMASGNN</sequence>